<reference evidence="1 2" key="1">
    <citation type="submission" date="2019-09" db="EMBL/GenBank/DDBJ databases">
        <title>YIM 132548 draft genome.</title>
        <authorList>
            <person name="Jiang L."/>
        </authorList>
    </citation>
    <scope>NUCLEOTIDE SEQUENCE [LARGE SCALE GENOMIC DNA]</scope>
    <source>
        <strain evidence="1 2">YIM 132548</strain>
    </source>
</reference>
<accession>A0A6N6MW50</accession>
<keyword evidence="2" id="KW-1185">Reference proteome</keyword>
<dbReference type="EMBL" id="VZZJ01000006">
    <property type="protein sequence ID" value="KAB1074019.1"/>
    <property type="molecule type" value="Genomic_DNA"/>
</dbReference>
<dbReference type="RefSeq" id="WP_150963073.1">
    <property type="nucleotide sequence ID" value="NZ_VZZJ01000006.1"/>
</dbReference>
<organism evidence="1 2">
    <name type="scientific">Methylobacterium planeticum</name>
    <dbReference type="NCBI Taxonomy" id="2615211"/>
    <lineage>
        <taxon>Bacteria</taxon>
        <taxon>Pseudomonadati</taxon>
        <taxon>Pseudomonadota</taxon>
        <taxon>Alphaproteobacteria</taxon>
        <taxon>Hyphomicrobiales</taxon>
        <taxon>Methylobacteriaceae</taxon>
        <taxon>Methylobacterium</taxon>
    </lineage>
</organism>
<dbReference type="AlphaFoldDB" id="A0A6N6MW50"/>
<evidence type="ECO:0000313" key="2">
    <source>
        <dbReference type="Proteomes" id="UP000441523"/>
    </source>
</evidence>
<proteinExistence type="predicted"/>
<sequence length="288" mass="30963">MRQGFRVIAGGRSPMEGTAHADPIGWRVDLAPADAVTSGTIAAWRALLTRSGEQAPHFADPDYVLPAFRHLAPGRHLALALAWGQHAGGSETLHGIVPLVLPSSLWRARRAAPWQPPGLTGQAVHLIDGRYTSAVDAALRTHLASAPRPLTLAEIPAGPMRETERPSLRLLETRPATRARTVPAHRLVAIGARANQAVQEIERISEPSRIRDAVETFLLLDAQSSRTPIVADPSEAAMLRVVTRLFAKRRQVSIDLGRRRGEVVSGAVRLGAGDRAVTWRQAGFSAGG</sequence>
<dbReference type="Proteomes" id="UP000441523">
    <property type="component" value="Unassembled WGS sequence"/>
</dbReference>
<protein>
    <submittedName>
        <fullName evidence="1">Uncharacterized protein</fullName>
    </submittedName>
</protein>
<gene>
    <name evidence="1" type="ORF">F6X51_09880</name>
</gene>
<evidence type="ECO:0000313" key="1">
    <source>
        <dbReference type="EMBL" id="KAB1074019.1"/>
    </source>
</evidence>
<name>A0A6N6MW50_9HYPH</name>
<comment type="caution">
    <text evidence="1">The sequence shown here is derived from an EMBL/GenBank/DDBJ whole genome shotgun (WGS) entry which is preliminary data.</text>
</comment>